<evidence type="ECO:0000313" key="2">
    <source>
        <dbReference type="EMBL" id="UYU18369.1"/>
    </source>
</evidence>
<dbReference type="AlphaFoldDB" id="A0AAX3E813"/>
<dbReference type="Proteomes" id="UP001156196">
    <property type="component" value="Chromosome"/>
</dbReference>
<dbReference type="EMBL" id="CP109831">
    <property type="protein sequence ID" value="UYU18369.1"/>
    <property type="molecule type" value="Genomic_DNA"/>
</dbReference>
<feature type="compositionally biased region" description="Basic and acidic residues" evidence="1">
    <location>
        <begin position="113"/>
        <end position="123"/>
    </location>
</feature>
<evidence type="ECO:0000313" key="3">
    <source>
        <dbReference type="Proteomes" id="UP001156196"/>
    </source>
</evidence>
<reference evidence="2" key="1">
    <citation type="submission" date="2022-10" db="EMBL/GenBank/DDBJ databases">
        <title>Complete genome of Methanoculleus submarinus DSM 15122.</title>
        <authorList>
            <person name="Chen S.-C."/>
            <person name="Lai S.-J."/>
            <person name="You Y.-T."/>
        </authorList>
    </citation>
    <scope>NUCLEOTIDE SEQUENCE</scope>
    <source>
        <strain evidence="2">DSM 15122</strain>
    </source>
</reference>
<sequence length="187" mass="19609">MSSAQFTGICTIVLGNESATFVLNEGLVVLAEYGGTKGQHALDTVLEGEEDEVAAELNLLTPEQVQLALEFNPPFATGVPGKPGRSSAGRGAPGGATPPTGQKGAGAASSSRRRPEPAAEVHHIPMPGVKPAQETAEASQPGGDEIDTLVQNMEEMDVEQLVGSFKVNCKDMLKKIHLDHLIKDQET</sequence>
<name>A0AAX3E813_9EURY</name>
<organism evidence="2 3">
    <name type="scientific">Methanoculleus submarinus</name>
    <dbReference type="NCBI Taxonomy" id="204050"/>
    <lineage>
        <taxon>Archaea</taxon>
        <taxon>Methanobacteriati</taxon>
        <taxon>Methanobacteriota</taxon>
        <taxon>Stenosarchaea group</taxon>
        <taxon>Methanomicrobia</taxon>
        <taxon>Methanomicrobiales</taxon>
        <taxon>Methanomicrobiaceae</taxon>
        <taxon>Methanoculleus</taxon>
    </lineage>
</organism>
<accession>A0AAX3E813</accession>
<feature type="region of interest" description="Disordered" evidence="1">
    <location>
        <begin position="73"/>
        <end position="144"/>
    </location>
</feature>
<feature type="compositionally biased region" description="Low complexity" evidence="1">
    <location>
        <begin position="83"/>
        <end position="108"/>
    </location>
</feature>
<protein>
    <submittedName>
        <fullName evidence="2">Uncharacterized protein</fullName>
    </submittedName>
</protein>
<proteinExistence type="predicted"/>
<dbReference type="RefSeq" id="WP_245526655.1">
    <property type="nucleotide sequence ID" value="NZ_CP109831.1"/>
</dbReference>
<evidence type="ECO:0000256" key="1">
    <source>
        <dbReference type="SAM" id="MobiDB-lite"/>
    </source>
</evidence>
<keyword evidence="3" id="KW-1185">Reference proteome</keyword>
<dbReference type="GeneID" id="4848081"/>
<gene>
    <name evidence="2" type="ORF">OH143_11790</name>
</gene>
<dbReference type="KEGG" id="msum:OH143_11790"/>